<reference evidence="1" key="1">
    <citation type="submission" date="2020-06" db="EMBL/GenBank/DDBJ databases">
        <authorList>
            <consortium name="Plant Systems Biology data submission"/>
        </authorList>
    </citation>
    <scope>NUCLEOTIDE SEQUENCE</scope>
    <source>
        <strain evidence="1">D6</strain>
    </source>
</reference>
<protein>
    <submittedName>
        <fullName evidence="1">Uncharacterized protein</fullName>
    </submittedName>
</protein>
<dbReference type="EMBL" id="CAICTM010000595">
    <property type="protein sequence ID" value="CAB9513510.1"/>
    <property type="molecule type" value="Genomic_DNA"/>
</dbReference>
<accession>A0A9N8E410</accession>
<keyword evidence="2" id="KW-1185">Reference proteome</keyword>
<evidence type="ECO:0000313" key="1">
    <source>
        <dbReference type="EMBL" id="CAB9513510.1"/>
    </source>
</evidence>
<dbReference type="Proteomes" id="UP001153069">
    <property type="component" value="Unassembled WGS sequence"/>
</dbReference>
<gene>
    <name evidence="1" type="ORF">SEMRO_596_G172730.1</name>
</gene>
<organism evidence="1 2">
    <name type="scientific">Seminavis robusta</name>
    <dbReference type="NCBI Taxonomy" id="568900"/>
    <lineage>
        <taxon>Eukaryota</taxon>
        <taxon>Sar</taxon>
        <taxon>Stramenopiles</taxon>
        <taxon>Ochrophyta</taxon>
        <taxon>Bacillariophyta</taxon>
        <taxon>Bacillariophyceae</taxon>
        <taxon>Bacillariophycidae</taxon>
        <taxon>Naviculales</taxon>
        <taxon>Naviculaceae</taxon>
        <taxon>Seminavis</taxon>
    </lineage>
</organism>
<comment type="caution">
    <text evidence="1">The sequence shown here is derived from an EMBL/GenBank/DDBJ whole genome shotgun (WGS) entry which is preliminary data.</text>
</comment>
<proteinExistence type="predicted"/>
<name>A0A9N8E410_9STRA</name>
<evidence type="ECO:0000313" key="2">
    <source>
        <dbReference type="Proteomes" id="UP001153069"/>
    </source>
</evidence>
<dbReference type="AlphaFoldDB" id="A0A9N8E410"/>
<sequence>MVERLADIDVLNDEILLHIFSFVGGRLTPSQRLSVSGESGSSTGKRKKTECVEFVEEEVSEEEAAKIISEKQIKKKDDKGFPLLEACRYYTQIASVCRSWKKLMDAFLGQLVTPVHVQLKFSGNEIQRQAKVESCISWICQRKLSIRSLVGVGQCAGLLPQAGNVTKESPDGVSNLLRLLNECDTSNLKELQILVFYNGAGFHREEGQAFHILSPRDFLDQLARQCPNLTIAELHLYLDLRRASIDDPALISSDFFSLASIETLRICIASVNPSCRLDGLLFSQMVRNLGNLQFLFLESVNAHLGDEVYHIQSASLQQILVEGFTKHINLSLDCPNLQVYRCKGFVSHNEPRQVALQQRVVRAENIPESCLGLVQHVCNPNGLPIGFSFHSLLGPQVQLLPLRRHHHA</sequence>